<feature type="region of interest" description="Disordered" evidence="1">
    <location>
        <begin position="1"/>
        <end position="23"/>
    </location>
</feature>
<name>A0A9P4XA36_9HYPO</name>
<feature type="compositionally biased region" description="Basic and acidic residues" evidence="1">
    <location>
        <begin position="76"/>
        <end position="86"/>
    </location>
</feature>
<comment type="caution">
    <text evidence="2">The sequence shown here is derived from an EMBL/GenBank/DDBJ whole genome shotgun (WGS) entry which is preliminary data.</text>
</comment>
<sequence>MFAGRKHTYTDQSSTAGGHPDENGLSSPFTTFFFFSVHHSRTGKSHDARLAKRAAPKAAAAPADNGAKNGRPAKKMRVDEDCDKAAEPTTPCRTARSMYCVLGDRVLFLLLEHIE</sequence>
<dbReference type="Proteomes" id="UP000801864">
    <property type="component" value="Unassembled WGS sequence"/>
</dbReference>
<feature type="region of interest" description="Disordered" evidence="1">
    <location>
        <begin position="45"/>
        <end position="89"/>
    </location>
</feature>
<proteinExistence type="predicted"/>
<reference evidence="2 3" key="1">
    <citation type="submission" date="2018-06" db="EMBL/GenBank/DDBJ databases">
        <title>Genome analysis of cellulolytic fungus Trichoderma lentiforme CFAM-422.</title>
        <authorList>
            <person name="Steindorff A.S."/>
            <person name="Formighieri E.F."/>
            <person name="Midorikawa G.E.O."/>
            <person name="Tamietti M.S."/>
            <person name="Ramos E.Z."/>
            <person name="Silva A.S."/>
            <person name="Bon E.P.S."/>
            <person name="Mendes T.D."/>
            <person name="Damaso M.C.T."/>
            <person name="Favaro L.C.L."/>
        </authorList>
    </citation>
    <scope>NUCLEOTIDE SEQUENCE [LARGE SCALE GENOMIC DNA]</scope>
    <source>
        <strain evidence="2 3">CFAM-422</strain>
    </source>
</reference>
<evidence type="ECO:0000313" key="2">
    <source>
        <dbReference type="EMBL" id="KAF3066053.1"/>
    </source>
</evidence>
<accession>A0A9P4XA36</accession>
<evidence type="ECO:0000313" key="3">
    <source>
        <dbReference type="Proteomes" id="UP000801864"/>
    </source>
</evidence>
<protein>
    <submittedName>
        <fullName evidence="2">Uncharacterized protein</fullName>
    </submittedName>
</protein>
<evidence type="ECO:0000256" key="1">
    <source>
        <dbReference type="SAM" id="MobiDB-lite"/>
    </source>
</evidence>
<keyword evidence="3" id="KW-1185">Reference proteome</keyword>
<organism evidence="2 3">
    <name type="scientific">Trichoderma lentiforme</name>
    <dbReference type="NCBI Taxonomy" id="1567552"/>
    <lineage>
        <taxon>Eukaryota</taxon>
        <taxon>Fungi</taxon>
        <taxon>Dikarya</taxon>
        <taxon>Ascomycota</taxon>
        <taxon>Pezizomycotina</taxon>
        <taxon>Sordariomycetes</taxon>
        <taxon>Hypocreomycetidae</taxon>
        <taxon>Hypocreales</taxon>
        <taxon>Hypocreaceae</taxon>
        <taxon>Trichoderma</taxon>
    </lineage>
</organism>
<dbReference type="EMBL" id="QLNT01000017">
    <property type="protein sequence ID" value="KAF3066053.1"/>
    <property type="molecule type" value="Genomic_DNA"/>
</dbReference>
<feature type="compositionally biased region" description="Low complexity" evidence="1">
    <location>
        <begin position="56"/>
        <end position="70"/>
    </location>
</feature>
<dbReference type="AlphaFoldDB" id="A0A9P4XA36"/>
<gene>
    <name evidence="2" type="ORF">CFAM422_009308</name>
</gene>